<dbReference type="EMBL" id="MFQZ01000002">
    <property type="protein sequence ID" value="OGH88505.1"/>
    <property type="molecule type" value="Genomic_DNA"/>
</dbReference>
<feature type="transmembrane region" description="Helical" evidence="1">
    <location>
        <begin position="12"/>
        <end position="30"/>
    </location>
</feature>
<evidence type="ECO:0000313" key="2">
    <source>
        <dbReference type="EMBL" id="OGH88505.1"/>
    </source>
</evidence>
<dbReference type="AlphaFoldDB" id="A0A1F6NX65"/>
<keyword evidence="1" id="KW-0812">Transmembrane</keyword>
<evidence type="ECO:0000313" key="3">
    <source>
        <dbReference type="Proteomes" id="UP000177907"/>
    </source>
</evidence>
<accession>A0A1F6NX65</accession>
<proteinExistence type="predicted"/>
<sequence length="86" mass="9317">MVNIKKYLTIENLGLFFGMIGSVTIALALGELPCGGKDGGGVSGCFKATGTLTEYPIVYFLSKTKFYTGIFLLFLAFVLQIKPIKK</sequence>
<keyword evidence="1" id="KW-0472">Membrane</keyword>
<gene>
    <name evidence="2" type="ORF">A3J93_04550</name>
</gene>
<keyword evidence="1" id="KW-1133">Transmembrane helix</keyword>
<reference evidence="2 3" key="1">
    <citation type="journal article" date="2016" name="Nat. Commun.">
        <title>Thousands of microbial genomes shed light on interconnected biogeochemical processes in an aquifer system.</title>
        <authorList>
            <person name="Anantharaman K."/>
            <person name="Brown C.T."/>
            <person name="Hug L.A."/>
            <person name="Sharon I."/>
            <person name="Castelle C.J."/>
            <person name="Probst A.J."/>
            <person name="Thomas B.C."/>
            <person name="Singh A."/>
            <person name="Wilkins M.J."/>
            <person name="Karaoz U."/>
            <person name="Brodie E.L."/>
            <person name="Williams K.H."/>
            <person name="Hubbard S.S."/>
            <person name="Banfield J.F."/>
        </authorList>
    </citation>
    <scope>NUCLEOTIDE SEQUENCE [LARGE SCALE GENOMIC DNA]</scope>
</reference>
<dbReference type="STRING" id="1798704.A3J93_04550"/>
<feature type="transmembrane region" description="Helical" evidence="1">
    <location>
        <begin position="66"/>
        <end position="84"/>
    </location>
</feature>
<organism evidence="2 3">
    <name type="scientific">Candidatus Magasanikbacteria bacterium RIFOXYC2_FULL_42_28</name>
    <dbReference type="NCBI Taxonomy" id="1798704"/>
    <lineage>
        <taxon>Bacteria</taxon>
        <taxon>Candidatus Magasanikiibacteriota</taxon>
    </lineage>
</organism>
<comment type="caution">
    <text evidence="2">The sequence shown here is derived from an EMBL/GenBank/DDBJ whole genome shotgun (WGS) entry which is preliminary data.</text>
</comment>
<protein>
    <submittedName>
        <fullName evidence="2">Uncharacterized protein</fullName>
    </submittedName>
</protein>
<evidence type="ECO:0000256" key="1">
    <source>
        <dbReference type="SAM" id="Phobius"/>
    </source>
</evidence>
<name>A0A1F6NX65_9BACT</name>
<dbReference type="Proteomes" id="UP000177907">
    <property type="component" value="Unassembled WGS sequence"/>
</dbReference>